<gene>
    <name evidence="1" type="ORF">K1T71_008958</name>
</gene>
<dbReference type="EMBL" id="CM034401">
    <property type="protein sequence ID" value="KAJ0175799.1"/>
    <property type="molecule type" value="Genomic_DNA"/>
</dbReference>
<protein>
    <submittedName>
        <fullName evidence="1">Uncharacterized protein</fullName>
    </submittedName>
</protein>
<dbReference type="Proteomes" id="UP000824533">
    <property type="component" value="Linkage Group LG15"/>
</dbReference>
<proteinExistence type="predicted"/>
<name>A0ACC1CVR0_9NEOP</name>
<evidence type="ECO:0000313" key="1">
    <source>
        <dbReference type="EMBL" id="KAJ0175799.1"/>
    </source>
</evidence>
<comment type="caution">
    <text evidence="1">The sequence shown here is derived from an EMBL/GenBank/DDBJ whole genome shotgun (WGS) entry which is preliminary data.</text>
</comment>
<evidence type="ECO:0000313" key="2">
    <source>
        <dbReference type="Proteomes" id="UP000824533"/>
    </source>
</evidence>
<reference evidence="1 2" key="1">
    <citation type="journal article" date="2021" name="Front. Genet.">
        <title>Chromosome-Level Genome Assembly Reveals Significant Gene Expansion in the Toll and IMD Signaling Pathways of Dendrolimus kikuchii.</title>
        <authorList>
            <person name="Zhou J."/>
            <person name="Wu P."/>
            <person name="Xiong Z."/>
            <person name="Liu N."/>
            <person name="Zhao N."/>
            <person name="Ji M."/>
            <person name="Qiu Y."/>
            <person name="Yang B."/>
        </authorList>
    </citation>
    <scope>NUCLEOTIDE SEQUENCE [LARGE SCALE GENOMIC DNA]</scope>
    <source>
        <strain evidence="1">Ann1</strain>
    </source>
</reference>
<accession>A0ACC1CVR0</accession>
<sequence length="542" mass="62328">MASSSEESFAWTNASSDSSEDKMAQSDMDGDQPDDDSEYGRHYKKKLHKEIFSDSQNRVEVPKKASKRRITFVPSDSDENVAAPKKKIKLEPKSDNESQKKKNRSVDTNQDTSDEERYLNVKVKEELVLAGSMTKNNHNEDKELEGDIKKETEKEIKKLNNVDEDTELKEYKKKKKKSKKKRNLSETSAMSIDQNEPILNNTTMISLEHSKDEISIIEKVIPTQNGIAHTDSILISNKDTKRNKNNVSVSQDINTNSNTSQIITEKSIHTSRKISERLMVEEDDLEPSRYNKDEGVTSSRLKKYLKTNSHLKPISASIQSHQEITDEDEIWLIKCPSELESSSFQNKKLTLEGKFKIKMDGHTYEGNTTTVDDRVAMMSITNNQFVISSLPLAGVIHLQRRIPKPRLQESNIIDNNLSDFIPLPETKRRHPLFGANFKTCIKVPTEIAEKLRSTQGIDLNVKKKKKRNKKEKIISEERDDGTALELKEEEQEVSSRKKKKRKNKSEEEEIPHKKIKHNMKHNFISPEAWDSEKAIEENLFNF</sequence>
<keyword evidence="2" id="KW-1185">Reference proteome</keyword>
<organism evidence="1 2">
    <name type="scientific">Dendrolimus kikuchii</name>
    <dbReference type="NCBI Taxonomy" id="765133"/>
    <lineage>
        <taxon>Eukaryota</taxon>
        <taxon>Metazoa</taxon>
        <taxon>Ecdysozoa</taxon>
        <taxon>Arthropoda</taxon>
        <taxon>Hexapoda</taxon>
        <taxon>Insecta</taxon>
        <taxon>Pterygota</taxon>
        <taxon>Neoptera</taxon>
        <taxon>Endopterygota</taxon>
        <taxon>Lepidoptera</taxon>
        <taxon>Glossata</taxon>
        <taxon>Ditrysia</taxon>
        <taxon>Bombycoidea</taxon>
        <taxon>Lasiocampidae</taxon>
        <taxon>Dendrolimus</taxon>
    </lineage>
</organism>